<evidence type="ECO:0000256" key="1">
    <source>
        <dbReference type="ARBA" id="ARBA00007913"/>
    </source>
</evidence>
<evidence type="ECO:0000259" key="7">
    <source>
        <dbReference type="Pfam" id="PF13087"/>
    </source>
</evidence>
<dbReference type="InterPro" id="IPR041677">
    <property type="entry name" value="DNA2/NAM7_AAA_11"/>
</dbReference>
<evidence type="ECO:0000256" key="5">
    <source>
        <dbReference type="ARBA" id="ARBA00022840"/>
    </source>
</evidence>
<dbReference type="Proteomes" id="UP000292855">
    <property type="component" value="Unassembled WGS sequence"/>
</dbReference>
<dbReference type="GO" id="GO:0005524">
    <property type="term" value="F:ATP binding"/>
    <property type="evidence" value="ECO:0007669"/>
    <property type="project" value="UniProtKB-KW"/>
</dbReference>
<comment type="similarity">
    <text evidence="1">Belongs to the DNA2/NAM7 helicase family.</text>
</comment>
<comment type="caution">
    <text evidence="8">The sequence shown here is derived from an EMBL/GenBank/DDBJ whole genome shotgun (WGS) entry which is preliminary data.</text>
</comment>
<dbReference type="InterPro" id="IPR050534">
    <property type="entry name" value="Coronavir_polyprotein_1ab"/>
</dbReference>
<dbReference type="CDD" id="cd18808">
    <property type="entry name" value="SF1_C_Upf1"/>
    <property type="match status" value="1"/>
</dbReference>
<dbReference type="RefSeq" id="WP_130140797.1">
    <property type="nucleotide sequence ID" value="NZ_SGIT01000001.1"/>
</dbReference>
<dbReference type="InterPro" id="IPR041679">
    <property type="entry name" value="DNA2/NAM7-like_C"/>
</dbReference>
<dbReference type="PANTHER" id="PTHR43788">
    <property type="entry name" value="DNA2/NAM7 HELICASE FAMILY MEMBER"/>
    <property type="match status" value="1"/>
</dbReference>
<sequence length="635" mass="72269">MNYFDQQIALLNEEKDHDFAHHEKLLLHSSLQERRLLGVSWFPVSISNTELGRGDYLYLTIQKTNFLEEGHKFRFGMPVALFSNYDPLTDRIEGVISYVGRDTMRVSIREDELPDWARRGKLGVDLLFDEYSYREMFAGLEEAKARLANPKQGNIVAQLLGKESWTLLQEKEIHYQNPKLNASQNLAISAMLLDNPLTILHGPPGTGKTTTLIEGISALLKNNKKQILVVAPSNTAVDLLSERLAKVGVDVVRIGNPIRVSEHLQQLTLDARIDAHHANKERKTLEKQASAYLDLAHKYKRNFGRSEREQRKALFAEAKKIRKEIDAVQDYISTTILDNAEVITTTLIGANHPSIRDRNFHTVVMDEAGQAIEPACWVPILKANRVIMAGDHRQLPPTIKSSLKSDQGLYITLFEKLFTRFPDIVFLLDVQYRMHQQIMFYPSKMLYAGKLTASKAVADWHLIDDSKPVVFIDTAGAGYEETIEDNAISNREEALFVYRHLMDTVISLSKKYTAHDFPSIGVIAPYRQQSILLKEIILTDALLASIQPSIQVHTIDSFQGQEKDIIYISLTRSNTNQQIGFLADIRRMNVAMTRAKKKLIVIGDSATIGEHDFYRGFLDYANSLDQYHSVWEWME</sequence>
<feature type="domain" description="DNA2/NAM7 helicase helicase" evidence="6">
    <location>
        <begin position="179"/>
        <end position="401"/>
    </location>
</feature>
<accession>A0A4Q6XQJ0</accession>
<evidence type="ECO:0000313" key="8">
    <source>
        <dbReference type="EMBL" id="RZF62573.1"/>
    </source>
</evidence>
<gene>
    <name evidence="8" type="ORF">EWE74_07195</name>
</gene>
<feature type="domain" description="DNA2/NAM7 helicase-like C-terminal" evidence="7">
    <location>
        <begin position="411"/>
        <end position="605"/>
    </location>
</feature>
<dbReference type="Pfam" id="PF13087">
    <property type="entry name" value="AAA_12"/>
    <property type="match status" value="1"/>
</dbReference>
<keyword evidence="3" id="KW-0378">Hydrolase</keyword>
<dbReference type="Pfam" id="PF13086">
    <property type="entry name" value="AAA_11"/>
    <property type="match status" value="1"/>
</dbReference>
<dbReference type="GO" id="GO:0043139">
    <property type="term" value="F:5'-3' DNA helicase activity"/>
    <property type="evidence" value="ECO:0007669"/>
    <property type="project" value="TreeGrafter"/>
</dbReference>
<organism evidence="8 9">
    <name type="scientific">Sphingobacterium corticibacterium</name>
    <dbReference type="NCBI Taxonomy" id="2484746"/>
    <lineage>
        <taxon>Bacteria</taxon>
        <taxon>Pseudomonadati</taxon>
        <taxon>Bacteroidota</taxon>
        <taxon>Sphingobacteriia</taxon>
        <taxon>Sphingobacteriales</taxon>
        <taxon>Sphingobacteriaceae</taxon>
        <taxon>Sphingobacterium</taxon>
    </lineage>
</organism>
<dbReference type="InterPro" id="IPR027417">
    <property type="entry name" value="P-loop_NTPase"/>
</dbReference>
<dbReference type="Gene3D" id="3.40.50.300">
    <property type="entry name" value="P-loop containing nucleotide triphosphate hydrolases"/>
    <property type="match status" value="2"/>
</dbReference>
<dbReference type="EMBL" id="SGIT01000001">
    <property type="protein sequence ID" value="RZF62573.1"/>
    <property type="molecule type" value="Genomic_DNA"/>
</dbReference>
<evidence type="ECO:0000259" key="6">
    <source>
        <dbReference type="Pfam" id="PF13086"/>
    </source>
</evidence>
<dbReference type="SUPFAM" id="SSF52540">
    <property type="entry name" value="P-loop containing nucleoside triphosphate hydrolases"/>
    <property type="match status" value="1"/>
</dbReference>
<evidence type="ECO:0000313" key="9">
    <source>
        <dbReference type="Proteomes" id="UP000292855"/>
    </source>
</evidence>
<reference evidence="8 9" key="1">
    <citation type="submission" date="2019-02" db="EMBL/GenBank/DDBJ databases">
        <authorList>
            <person name="Li Y."/>
        </authorList>
    </citation>
    <scope>NUCLEOTIDE SEQUENCE [LARGE SCALE GENOMIC DNA]</scope>
    <source>
        <strain evidence="8 9">30C10-4-7</strain>
    </source>
</reference>
<dbReference type="InterPro" id="IPR047187">
    <property type="entry name" value="SF1_C_Upf1"/>
</dbReference>
<evidence type="ECO:0000256" key="3">
    <source>
        <dbReference type="ARBA" id="ARBA00022801"/>
    </source>
</evidence>
<dbReference type="OrthoDB" id="9757917at2"/>
<dbReference type="AlphaFoldDB" id="A0A4Q6XQJ0"/>
<dbReference type="GO" id="GO:0005694">
    <property type="term" value="C:chromosome"/>
    <property type="evidence" value="ECO:0007669"/>
    <property type="project" value="UniProtKB-ARBA"/>
</dbReference>
<keyword evidence="2" id="KW-0547">Nucleotide-binding</keyword>
<evidence type="ECO:0000256" key="4">
    <source>
        <dbReference type="ARBA" id="ARBA00022806"/>
    </source>
</evidence>
<proteinExistence type="inferred from homology"/>
<dbReference type="PANTHER" id="PTHR43788:SF8">
    <property type="entry name" value="DNA-BINDING PROTEIN SMUBP-2"/>
    <property type="match status" value="1"/>
</dbReference>
<dbReference type="FunFam" id="3.40.50.300:FF:000326">
    <property type="entry name" value="P-loop containing nucleoside triphosphate hydrolase"/>
    <property type="match status" value="1"/>
</dbReference>
<dbReference type="GO" id="GO:0016787">
    <property type="term" value="F:hydrolase activity"/>
    <property type="evidence" value="ECO:0007669"/>
    <property type="project" value="UniProtKB-KW"/>
</dbReference>
<keyword evidence="4 8" id="KW-0347">Helicase</keyword>
<keyword evidence="5" id="KW-0067">ATP-binding</keyword>
<name>A0A4Q6XQJ0_9SPHI</name>
<evidence type="ECO:0000256" key="2">
    <source>
        <dbReference type="ARBA" id="ARBA00022741"/>
    </source>
</evidence>
<keyword evidence="9" id="KW-1185">Reference proteome</keyword>
<protein>
    <submittedName>
        <fullName evidence="8">IGHMBP2 family helicase</fullName>
    </submittedName>
</protein>
<dbReference type="Gene3D" id="2.40.30.270">
    <property type="match status" value="1"/>
</dbReference>